<dbReference type="InterPro" id="IPR027277">
    <property type="entry name" value="NadC/ModD"/>
</dbReference>
<proteinExistence type="inferred from homology"/>
<dbReference type="PANTHER" id="PTHR32179">
    <property type="entry name" value="NICOTINATE-NUCLEOTIDE PYROPHOSPHORYLASE [CARBOXYLATING]"/>
    <property type="match status" value="1"/>
</dbReference>
<evidence type="ECO:0000256" key="8">
    <source>
        <dbReference type="ARBA" id="ARBA00022679"/>
    </source>
</evidence>
<dbReference type="SUPFAM" id="SSF54675">
    <property type="entry name" value="Nicotinate/Quinolinate PRTase N-terminal domain-like"/>
    <property type="match status" value="1"/>
</dbReference>
<dbReference type="Pfam" id="PF01729">
    <property type="entry name" value="QRPTase_C"/>
    <property type="match status" value="1"/>
</dbReference>
<sequence>MLINGYTRRLIQLALDEDIGTGDLTAGAFESFKSQATFNFIAKENCIICGTKVAQEVYFMLDHEVKVEFSVKDGDRITERRIIGQVTGPASSILTGERTSLNFLQRLSGVATNTAKYVEALGDSKIKILDTRKTTPGWRRIEKYAVKTGGGWNHRLGLFDGVMLKDNHVDAAGSITGAVKNVRRFIPTTVKVEVETRNLKEVEEAVEAGADIIMLDNFDIPAIQEAVRVIDKRAKIEVSGGVTLEFLKQLRDVDVDYVSIGALTHQATGVDISLKMRG</sequence>
<evidence type="ECO:0000256" key="1">
    <source>
        <dbReference type="ARBA" id="ARBA00003237"/>
    </source>
</evidence>
<dbReference type="GO" id="GO:0004514">
    <property type="term" value="F:nicotinate-nucleotide diphosphorylase (carboxylating) activity"/>
    <property type="evidence" value="ECO:0007669"/>
    <property type="project" value="UniProtKB-EC"/>
</dbReference>
<comment type="catalytic activity">
    <reaction evidence="10">
        <text>nicotinate beta-D-ribonucleotide + CO2 + diphosphate = quinolinate + 5-phospho-alpha-D-ribose 1-diphosphate + 2 H(+)</text>
        <dbReference type="Rhea" id="RHEA:12733"/>
        <dbReference type="ChEBI" id="CHEBI:15378"/>
        <dbReference type="ChEBI" id="CHEBI:16526"/>
        <dbReference type="ChEBI" id="CHEBI:29959"/>
        <dbReference type="ChEBI" id="CHEBI:33019"/>
        <dbReference type="ChEBI" id="CHEBI:57502"/>
        <dbReference type="ChEBI" id="CHEBI:58017"/>
        <dbReference type="EC" id="2.4.2.19"/>
    </reaction>
</comment>
<dbReference type="AlphaFoldDB" id="A0A410JY62"/>
<evidence type="ECO:0000256" key="11">
    <source>
        <dbReference type="ARBA" id="ARBA00069173"/>
    </source>
</evidence>
<comment type="subunit">
    <text evidence="4">Hexamer formed by 3 homodimers.</text>
</comment>
<feature type="domain" description="Quinolinate phosphoribosyl transferase N-terminal" evidence="15">
    <location>
        <begin position="23"/>
        <end position="108"/>
    </location>
</feature>
<comment type="similarity">
    <text evidence="3 12">Belongs to the NadC/ModD family.</text>
</comment>
<feature type="binding site" evidence="13">
    <location>
        <begin position="260"/>
        <end position="262"/>
    </location>
    <ligand>
        <name>substrate</name>
    </ligand>
</feature>
<evidence type="ECO:0000256" key="4">
    <source>
        <dbReference type="ARBA" id="ARBA00011218"/>
    </source>
</evidence>
<dbReference type="EMBL" id="CP035108">
    <property type="protein sequence ID" value="QAR33015.1"/>
    <property type="molecule type" value="Genomic_DNA"/>
</dbReference>
<evidence type="ECO:0000313" key="17">
    <source>
        <dbReference type="Proteomes" id="UP000287502"/>
    </source>
</evidence>
<evidence type="ECO:0000256" key="2">
    <source>
        <dbReference type="ARBA" id="ARBA00004893"/>
    </source>
</evidence>
<dbReference type="GO" id="GO:0005737">
    <property type="term" value="C:cytoplasm"/>
    <property type="evidence" value="ECO:0007669"/>
    <property type="project" value="TreeGrafter"/>
</dbReference>
<dbReference type="SUPFAM" id="SSF51690">
    <property type="entry name" value="Nicotinate/Quinolinate PRTase C-terminal domain-like"/>
    <property type="match status" value="1"/>
</dbReference>
<dbReference type="PIRSF" id="PIRSF006250">
    <property type="entry name" value="NadC_ModD"/>
    <property type="match status" value="1"/>
</dbReference>
<dbReference type="Gene3D" id="3.90.1170.20">
    <property type="entry name" value="Quinolinate phosphoribosyl transferase, N-terminal domain"/>
    <property type="match status" value="1"/>
</dbReference>
<dbReference type="InterPro" id="IPR037128">
    <property type="entry name" value="Quinolinate_PRibosylTase_N_sf"/>
</dbReference>
<evidence type="ECO:0000256" key="5">
    <source>
        <dbReference type="ARBA" id="ARBA00011944"/>
    </source>
</evidence>
<evidence type="ECO:0000256" key="3">
    <source>
        <dbReference type="ARBA" id="ARBA00009400"/>
    </source>
</evidence>
<evidence type="ECO:0000256" key="6">
    <source>
        <dbReference type="ARBA" id="ARBA00022642"/>
    </source>
</evidence>
<accession>A0A410JY62</accession>
<feature type="binding site" evidence="13">
    <location>
        <position position="216"/>
    </location>
    <ligand>
        <name>substrate</name>
    </ligand>
</feature>
<evidence type="ECO:0000256" key="9">
    <source>
        <dbReference type="ARBA" id="ARBA00033102"/>
    </source>
</evidence>
<comment type="function">
    <text evidence="1">Involved in the catabolism of quinolinic acid (QA).</text>
</comment>
<feature type="binding site" evidence="13">
    <location>
        <position position="195"/>
    </location>
    <ligand>
        <name>substrate</name>
    </ligand>
</feature>
<dbReference type="InterPro" id="IPR036068">
    <property type="entry name" value="Nicotinate_pribotase-like_C"/>
</dbReference>
<evidence type="ECO:0000259" key="14">
    <source>
        <dbReference type="Pfam" id="PF01729"/>
    </source>
</evidence>
<dbReference type="InterPro" id="IPR022412">
    <property type="entry name" value="Quinolinate_PRibosylTrfase_N"/>
</dbReference>
<dbReference type="UniPathway" id="UPA00253">
    <property type="reaction ID" value="UER00331"/>
</dbReference>
<dbReference type="CDD" id="cd01572">
    <property type="entry name" value="QPRTase"/>
    <property type="match status" value="1"/>
</dbReference>
<organism evidence="16 17">
    <name type="scientific">Geovibrio thiophilus</name>
    <dbReference type="NCBI Taxonomy" id="139438"/>
    <lineage>
        <taxon>Bacteria</taxon>
        <taxon>Pseudomonadati</taxon>
        <taxon>Deferribacterota</taxon>
        <taxon>Deferribacteres</taxon>
        <taxon>Deferribacterales</taxon>
        <taxon>Geovibrionaceae</taxon>
        <taxon>Geovibrio</taxon>
    </lineage>
</organism>
<comment type="pathway">
    <text evidence="2">Cofactor biosynthesis; NAD(+) biosynthesis; nicotinate D-ribonucleotide from quinolinate: step 1/1.</text>
</comment>
<dbReference type="Gene3D" id="3.20.20.70">
    <property type="entry name" value="Aldolase class I"/>
    <property type="match status" value="1"/>
</dbReference>
<keyword evidence="7 12" id="KW-0328">Glycosyltransferase</keyword>
<dbReference type="InterPro" id="IPR002638">
    <property type="entry name" value="Quinolinate_PRibosylTrfase_C"/>
</dbReference>
<evidence type="ECO:0000256" key="12">
    <source>
        <dbReference type="PIRNR" id="PIRNR006250"/>
    </source>
</evidence>
<dbReference type="NCBIfam" id="TIGR00078">
    <property type="entry name" value="nadC"/>
    <property type="match status" value="1"/>
</dbReference>
<dbReference type="RefSeq" id="WP_128466301.1">
    <property type="nucleotide sequence ID" value="NZ_CP035108.1"/>
</dbReference>
<evidence type="ECO:0000313" key="16">
    <source>
        <dbReference type="EMBL" id="QAR33015.1"/>
    </source>
</evidence>
<dbReference type="KEGG" id="gtl:EP073_06215"/>
<dbReference type="OrthoDB" id="9782546at2"/>
<dbReference type="EC" id="2.4.2.19" evidence="5"/>
<dbReference type="FunFam" id="3.20.20.70:FF:000030">
    <property type="entry name" value="Nicotinate-nucleotide pyrophosphorylase, carboxylating"/>
    <property type="match status" value="1"/>
</dbReference>
<keyword evidence="6" id="KW-0662">Pyridine nucleotide biosynthesis</keyword>
<feature type="binding site" evidence="13">
    <location>
        <position position="165"/>
    </location>
    <ligand>
        <name>substrate</name>
    </ligand>
</feature>
<evidence type="ECO:0000256" key="7">
    <source>
        <dbReference type="ARBA" id="ARBA00022676"/>
    </source>
</evidence>
<feature type="binding site" evidence="13">
    <location>
        <begin position="131"/>
        <end position="133"/>
    </location>
    <ligand>
        <name>substrate</name>
    </ligand>
</feature>
<feature type="binding site" evidence="13">
    <location>
        <position position="155"/>
    </location>
    <ligand>
        <name>substrate</name>
    </ligand>
</feature>
<reference evidence="16 17" key="1">
    <citation type="submission" date="2019-01" db="EMBL/GenBank/DDBJ databases">
        <title>Geovibrio thiophilus DSM 11263, complete genome.</title>
        <authorList>
            <person name="Spring S."/>
            <person name="Bunk B."/>
            <person name="Sproer C."/>
        </authorList>
    </citation>
    <scope>NUCLEOTIDE SEQUENCE [LARGE SCALE GENOMIC DNA]</scope>
    <source>
        <strain evidence="16 17">DSM 11263</strain>
    </source>
</reference>
<keyword evidence="17" id="KW-1185">Reference proteome</keyword>
<dbReference type="GO" id="GO:0034213">
    <property type="term" value="P:quinolinate catabolic process"/>
    <property type="evidence" value="ECO:0007669"/>
    <property type="project" value="TreeGrafter"/>
</dbReference>
<name>A0A410JY62_9BACT</name>
<dbReference type="InterPro" id="IPR013785">
    <property type="entry name" value="Aldolase_TIM"/>
</dbReference>
<feature type="binding site" evidence="13">
    <location>
        <begin position="239"/>
        <end position="241"/>
    </location>
    <ligand>
        <name>substrate</name>
    </ligand>
</feature>
<evidence type="ECO:0000256" key="10">
    <source>
        <dbReference type="ARBA" id="ARBA00047445"/>
    </source>
</evidence>
<dbReference type="Proteomes" id="UP000287502">
    <property type="component" value="Chromosome"/>
</dbReference>
<feature type="domain" description="Quinolinate phosphoribosyl transferase C-terminal" evidence="14">
    <location>
        <begin position="110"/>
        <end position="275"/>
    </location>
</feature>
<gene>
    <name evidence="16" type="primary">nadC</name>
    <name evidence="16" type="ORF">EP073_06215</name>
</gene>
<protein>
    <recommendedName>
        <fullName evidence="11">Probable nicotinate-nucleotide pyrophosphorylase [carboxylating]</fullName>
        <ecNumber evidence="5">2.4.2.19</ecNumber>
    </recommendedName>
    <alternativeName>
        <fullName evidence="9">Quinolinate phosphoribosyltransferase [decarboxylating]</fullName>
    </alternativeName>
</protein>
<dbReference type="PANTHER" id="PTHR32179:SF3">
    <property type="entry name" value="NICOTINATE-NUCLEOTIDE PYROPHOSPHORYLASE [CARBOXYLATING]"/>
    <property type="match status" value="1"/>
</dbReference>
<dbReference type="InterPro" id="IPR004393">
    <property type="entry name" value="NadC"/>
</dbReference>
<evidence type="ECO:0000256" key="13">
    <source>
        <dbReference type="PIRSR" id="PIRSR006250-1"/>
    </source>
</evidence>
<evidence type="ECO:0000259" key="15">
    <source>
        <dbReference type="Pfam" id="PF02749"/>
    </source>
</evidence>
<dbReference type="FunFam" id="3.90.1170.20:FF:000001">
    <property type="entry name" value="Nicotinate-nucleotide diphosphorylase (Carboxylating)"/>
    <property type="match status" value="1"/>
</dbReference>
<feature type="binding site" evidence="13">
    <location>
        <position position="98"/>
    </location>
    <ligand>
        <name>substrate</name>
    </ligand>
</feature>
<dbReference type="Pfam" id="PF02749">
    <property type="entry name" value="QRPTase_N"/>
    <property type="match status" value="1"/>
</dbReference>
<keyword evidence="8 12" id="KW-0808">Transferase</keyword>
<dbReference type="GO" id="GO:0009435">
    <property type="term" value="P:NAD+ biosynthetic process"/>
    <property type="evidence" value="ECO:0007669"/>
    <property type="project" value="UniProtKB-UniPathway"/>
</dbReference>